<evidence type="ECO:0000259" key="3">
    <source>
        <dbReference type="PROSITE" id="PS50127"/>
    </source>
</evidence>
<dbReference type="FunFam" id="3.10.110.10:FF:000051">
    <property type="entry name" value="ubiquitin-conjugating enzyme E2 R2-like"/>
    <property type="match status" value="1"/>
</dbReference>
<feature type="transmembrane region" description="Helical" evidence="2">
    <location>
        <begin position="93"/>
        <end position="114"/>
    </location>
</feature>
<feature type="transmembrane region" description="Helical" evidence="2">
    <location>
        <begin position="149"/>
        <end position="176"/>
    </location>
</feature>
<dbReference type="InterPro" id="IPR023313">
    <property type="entry name" value="UBQ-conjugating_AS"/>
</dbReference>
<dbReference type="InterPro" id="IPR004853">
    <property type="entry name" value="Sugar_P_trans_dom"/>
</dbReference>
<keyword evidence="2" id="KW-0812">Transmembrane</keyword>
<protein>
    <recommendedName>
        <fullName evidence="3">UBC core domain-containing protein</fullName>
    </recommendedName>
</protein>
<proteinExistence type="predicted"/>
<gene>
    <name evidence="4" type="ORF">JG688_00013153</name>
</gene>
<dbReference type="AlphaFoldDB" id="A0A8J5II71"/>
<feature type="active site" description="Glycyl thioester intermediate" evidence="1">
    <location>
        <position position="458"/>
    </location>
</feature>
<dbReference type="Proteomes" id="UP000709295">
    <property type="component" value="Unassembled WGS sequence"/>
</dbReference>
<evidence type="ECO:0000313" key="5">
    <source>
        <dbReference type="Proteomes" id="UP000709295"/>
    </source>
</evidence>
<dbReference type="InterPro" id="IPR000608">
    <property type="entry name" value="UBC"/>
</dbReference>
<dbReference type="PROSITE" id="PS00183">
    <property type="entry name" value="UBC_1"/>
    <property type="match status" value="1"/>
</dbReference>
<evidence type="ECO:0000313" key="4">
    <source>
        <dbReference type="EMBL" id="KAG6952727.1"/>
    </source>
</evidence>
<feature type="transmembrane region" description="Helical" evidence="2">
    <location>
        <begin position="120"/>
        <end position="137"/>
    </location>
</feature>
<dbReference type="PROSITE" id="PS50127">
    <property type="entry name" value="UBC_2"/>
    <property type="match status" value="1"/>
</dbReference>
<feature type="transmembrane region" description="Helical" evidence="2">
    <location>
        <begin position="51"/>
        <end position="72"/>
    </location>
</feature>
<organism evidence="4 5">
    <name type="scientific">Phytophthora aleatoria</name>
    <dbReference type="NCBI Taxonomy" id="2496075"/>
    <lineage>
        <taxon>Eukaryota</taxon>
        <taxon>Sar</taxon>
        <taxon>Stramenopiles</taxon>
        <taxon>Oomycota</taxon>
        <taxon>Peronosporomycetes</taxon>
        <taxon>Peronosporales</taxon>
        <taxon>Peronosporaceae</taxon>
        <taxon>Phytophthora</taxon>
    </lineage>
</organism>
<evidence type="ECO:0000256" key="2">
    <source>
        <dbReference type="SAM" id="Phobius"/>
    </source>
</evidence>
<keyword evidence="5" id="KW-1185">Reference proteome</keyword>
<dbReference type="CDD" id="cd23795">
    <property type="entry name" value="UBCc_UBE2G1"/>
    <property type="match status" value="1"/>
</dbReference>
<feature type="transmembrane region" description="Helical" evidence="2">
    <location>
        <begin position="201"/>
        <end position="221"/>
    </location>
</feature>
<name>A0A8J5II71_9STRA</name>
<comment type="caution">
    <text evidence="4">The sequence shown here is derived from an EMBL/GenBank/DDBJ whole genome shotgun (WGS) entry which is preliminary data.</text>
</comment>
<keyword evidence="2" id="KW-0472">Membrane</keyword>
<feature type="transmembrane region" description="Helical" evidence="2">
    <location>
        <begin position="241"/>
        <end position="264"/>
    </location>
</feature>
<dbReference type="PANTHER" id="PTHR24067">
    <property type="entry name" value="UBIQUITIN-CONJUGATING ENZYME E2"/>
    <property type="match status" value="1"/>
</dbReference>
<feature type="transmembrane region" description="Helical" evidence="2">
    <location>
        <begin position="20"/>
        <end position="39"/>
    </location>
</feature>
<evidence type="ECO:0000256" key="1">
    <source>
        <dbReference type="PROSITE-ProRule" id="PRU10133"/>
    </source>
</evidence>
<dbReference type="InterPro" id="IPR050113">
    <property type="entry name" value="Ub_conjugating_enzyme"/>
</dbReference>
<reference evidence="4" key="1">
    <citation type="submission" date="2021-01" db="EMBL/GenBank/DDBJ databases">
        <title>Phytophthora aleatoria, a newly-described species from Pinus radiata is distinct from Phytophthora cactorum isolates based on comparative genomics.</title>
        <authorList>
            <person name="Mcdougal R."/>
            <person name="Panda P."/>
            <person name="Williams N."/>
            <person name="Studholme D.J."/>
        </authorList>
    </citation>
    <scope>NUCLEOTIDE SEQUENCE</scope>
    <source>
        <strain evidence="4">NZFS 4037</strain>
    </source>
</reference>
<sequence length="536" mass="59478">MGEFHDKKAAFALHSTESKVGVCIAAWYVISLVTLWTNRYVVAKLRVDSNLLSLAQLGMSVVGGLGSELYLVGWTVCKRGIRKVLDDGLKDMVLLAGVRILTVLLGLTALKYIAVSFTQTIKSSAPFFTVVLTYFLLGQRTGWRVNFSLIPIVSGLIFCSLSDSSFHVIGFIAALMSNCVDCIQNVLTKRLLNRSYSTSQLQLYTSIIAVAMQLMFIVYNWMATPPDPALEANKTDRSMTFVFLVLVADGMCFYIQSALAYMLMSLVSPVTHSVTNCVKRALIIVLSIYRYGEDVTPLNWCGMMLVIFGVYAFNAASRLEREQAAKGPIIAPVKSTFVQTSTISNLSEIRIEKGRAFEKDGRRDGLREGASAEAVSRCVTFFPCMSRNPPEGVSVGLGDDDNIFNWEILLVGPPDTLYEGGFFKAVLEFPSDFPSMPPKMTFKSEMWHPNVYPNGVVCISILHPPGEDQLNQQETADERWRPILGVESILVSVISMLSDPNDDSPANIDAAVEWRNDKDGFKKHCRRIVRKSQEDI</sequence>
<feature type="domain" description="UBC core" evidence="3">
    <location>
        <begin position="373"/>
        <end position="534"/>
    </location>
</feature>
<dbReference type="EMBL" id="JAENGY010001086">
    <property type="protein sequence ID" value="KAG6952727.1"/>
    <property type="molecule type" value="Genomic_DNA"/>
</dbReference>
<accession>A0A8J5II71</accession>
<keyword evidence="2" id="KW-1133">Transmembrane helix</keyword>
<dbReference type="Pfam" id="PF00179">
    <property type="entry name" value="UQ_con"/>
    <property type="match status" value="1"/>
</dbReference>
<dbReference type="SMART" id="SM00212">
    <property type="entry name" value="UBCc"/>
    <property type="match status" value="1"/>
</dbReference>
<feature type="transmembrane region" description="Helical" evidence="2">
    <location>
        <begin position="297"/>
        <end position="316"/>
    </location>
</feature>
<dbReference type="Pfam" id="PF03151">
    <property type="entry name" value="TPT"/>
    <property type="match status" value="1"/>
</dbReference>